<dbReference type="PANTHER" id="PTHR12001">
    <property type="entry name" value="GERANYLGERANYL PYROPHOSPHATE SYNTHASE"/>
    <property type="match status" value="1"/>
</dbReference>
<dbReference type="InterPro" id="IPR008949">
    <property type="entry name" value="Isoprenoid_synthase_dom_sf"/>
</dbReference>
<sequence length="111" mass="12159">YMVHLGMVNKSDFQSSDDTKIMNFGNKVTVLTGDFFLAKASVGLSELENTEVVDVMASVIGDIVEGETMKDCKTVNDTSLAEWEEVIFKSQGSLFAKSCLAALKLYSLPQH</sequence>
<feature type="non-terminal residue" evidence="1">
    <location>
        <position position="1"/>
    </location>
</feature>
<name>A0A7D9MCK1_PARCT</name>
<reference evidence="1" key="1">
    <citation type="submission" date="2020-04" db="EMBL/GenBank/DDBJ databases">
        <authorList>
            <person name="Alioto T."/>
            <person name="Alioto T."/>
            <person name="Gomez Garrido J."/>
        </authorList>
    </citation>
    <scope>NUCLEOTIDE SEQUENCE</scope>
    <source>
        <strain evidence="1">A484AB</strain>
    </source>
</reference>
<evidence type="ECO:0000313" key="1">
    <source>
        <dbReference type="EMBL" id="CAB4045071.1"/>
    </source>
</evidence>
<dbReference type="OrthoDB" id="9983019at2759"/>
<proteinExistence type="predicted"/>
<feature type="non-terminal residue" evidence="1">
    <location>
        <position position="111"/>
    </location>
</feature>
<accession>A0A7D9MCK1</accession>
<dbReference type="GO" id="GO:0008299">
    <property type="term" value="P:isoprenoid biosynthetic process"/>
    <property type="evidence" value="ECO:0007669"/>
    <property type="project" value="InterPro"/>
</dbReference>
<dbReference type="GO" id="GO:1990234">
    <property type="term" value="C:transferase complex"/>
    <property type="evidence" value="ECO:0007669"/>
    <property type="project" value="TreeGrafter"/>
</dbReference>
<dbReference type="AlphaFoldDB" id="A0A7D9MCK1"/>
<comment type="caution">
    <text evidence="1">The sequence shown here is derived from an EMBL/GenBank/DDBJ whole genome shotgun (WGS) entry which is preliminary data.</text>
</comment>
<dbReference type="InterPro" id="IPR000092">
    <property type="entry name" value="Polyprenyl_synt"/>
</dbReference>
<evidence type="ECO:0000313" key="2">
    <source>
        <dbReference type="Proteomes" id="UP001152795"/>
    </source>
</evidence>
<dbReference type="GO" id="GO:0005739">
    <property type="term" value="C:mitochondrion"/>
    <property type="evidence" value="ECO:0007669"/>
    <property type="project" value="TreeGrafter"/>
</dbReference>
<dbReference type="Proteomes" id="UP001152795">
    <property type="component" value="Unassembled WGS sequence"/>
</dbReference>
<dbReference type="PANTHER" id="PTHR12001:SF55">
    <property type="entry name" value="ALL TRANS-POLYPRENYL-DIPHOSPHATE SYNTHASE PDSS2"/>
    <property type="match status" value="1"/>
</dbReference>
<protein>
    <submittedName>
        <fullName evidence="1">Decaprenyl-diphosphate synthase subunit 2</fullName>
    </submittedName>
</protein>
<dbReference type="SUPFAM" id="SSF48576">
    <property type="entry name" value="Terpenoid synthases"/>
    <property type="match status" value="1"/>
</dbReference>
<dbReference type="EMBL" id="CACRXK020037502">
    <property type="protein sequence ID" value="CAB4045071.1"/>
    <property type="molecule type" value="Genomic_DNA"/>
</dbReference>
<dbReference type="Gene3D" id="1.10.600.10">
    <property type="entry name" value="Farnesyl Diphosphate Synthase"/>
    <property type="match status" value="1"/>
</dbReference>
<dbReference type="GO" id="GO:0006744">
    <property type="term" value="P:ubiquinone biosynthetic process"/>
    <property type="evidence" value="ECO:0007669"/>
    <property type="project" value="TreeGrafter"/>
</dbReference>
<organism evidence="1 2">
    <name type="scientific">Paramuricea clavata</name>
    <name type="common">Red gorgonian</name>
    <name type="synonym">Violescent sea-whip</name>
    <dbReference type="NCBI Taxonomy" id="317549"/>
    <lineage>
        <taxon>Eukaryota</taxon>
        <taxon>Metazoa</taxon>
        <taxon>Cnidaria</taxon>
        <taxon>Anthozoa</taxon>
        <taxon>Octocorallia</taxon>
        <taxon>Malacalcyonacea</taxon>
        <taxon>Plexauridae</taxon>
        <taxon>Paramuricea</taxon>
    </lineage>
</organism>
<keyword evidence="2" id="KW-1185">Reference proteome</keyword>
<dbReference type="GO" id="GO:0004659">
    <property type="term" value="F:prenyltransferase activity"/>
    <property type="evidence" value="ECO:0007669"/>
    <property type="project" value="InterPro"/>
</dbReference>
<dbReference type="Pfam" id="PF00348">
    <property type="entry name" value="polyprenyl_synt"/>
    <property type="match status" value="1"/>
</dbReference>
<gene>
    <name evidence="1" type="ORF">PACLA_8A080241</name>
</gene>